<feature type="compositionally biased region" description="Basic and acidic residues" evidence="1">
    <location>
        <begin position="59"/>
        <end position="71"/>
    </location>
</feature>
<proteinExistence type="predicted"/>
<dbReference type="EMBL" id="BMMU01000047">
    <property type="protein sequence ID" value="GGJ67735.1"/>
    <property type="molecule type" value="Genomic_DNA"/>
</dbReference>
<sequence length="180" mass="18354">MAAGFGEQVPAVEAATFVHHEHRRGDVDGRQGDVDHGGDPGPDRGSRGTGVLEEGVDDVDGHPGGEDRARLPPRAQLRERLGLLLGRAGLAGGHLVQLGAGPFGDHGQELQLAVVVDGGDVLVLKLCQAGGDLVAAPGGPADQLVRHPGNLHHRPALRVTVRGSVASPSTSQTSAATSSL</sequence>
<dbReference type="AlphaFoldDB" id="A0A917ULZ5"/>
<reference evidence="2" key="2">
    <citation type="submission" date="2020-09" db="EMBL/GenBank/DDBJ databases">
        <authorList>
            <person name="Sun Q."/>
            <person name="Zhou Y."/>
        </authorList>
    </citation>
    <scope>NUCLEOTIDE SEQUENCE</scope>
    <source>
        <strain evidence="2">CGMCC 4.7272</strain>
    </source>
</reference>
<feature type="region of interest" description="Disordered" evidence="1">
    <location>
        <begin position="1"/>
        <end position="71"/>
    </location>
</feature>
<evidence type="ECO:0000313" key="2">
    <source>
        <dbReference type="EMBL" id="GGJ67735.1"/>
    </source>
</evidence>
<evidence type="ECO:0000256" key="1">
    <source>
        <dbReference type="SAM" id="MobiDB-lite"/>
    </source>
</evidence>
<comment type="caution">
    <text evidence="2">The sequence shown here is derived from an EMBL/GenBank/DDBJ whole genome shotgun (WGS) entry which is preliminary data.</text>
</comment>
<reference evidence="2" key="1">
    <citation type="journal article" date="2014" name="Int. J. Syst. Evol. Microbiol.">
        <title>Complete genome sequence of Corynebacterium casei LMG S-19264T (=DSM 44701T), isolated from a smear-ripened cheese.</title>
        <authorList>
            <consortium name="US DOE Joint Genome Institute (JGI-PGF)"/>
            <person name="Walter F."/>
            <person name="Albersmeier A."/>
            <person name="Kalinowski J."/>
            <person name="Ruckert C."/>
        </authorList>
    </citation>
    <scope>NUCLEOTIDE SEQUENCE</scope>
    <source>
        <strain evidence="2">CGMCC 4.7272</strain>
    </source>
</reference>
<name>A0A917ULZ5_9ACTN</name>
<dbReference type="Proteomes" id="UP000625682">
    <property type="component" value="Unassembled WGS sequence"/>
</dbReference>
<evidence type="ECO:0000313" key="3">
    <source>
        <dbReference type="Proteomes" id="UP000625682"/>
    </source>
</evidence>
<keyword evidence="3" id="KW-1185">Reference proteome</keyword>
<organism evidence="2 3">
    <name type="scientific">Streptomyces lacrimifluminis</name>
    <dbReference type="NCBI Taxonomy" id="1500077"/>
    <lineage>
        <taxon>Bacteria</taxon>
        <taxon>Bacillati</taxon>
        <taxon>Actinomycetota</taxon>
        <taxon>Actinomycetes</taxon>
        <taxon>Kitasatosporales</taxon>
        <taxon>Streptomycetaceae</taxon>
        <taxon>Streptomyces</taxon>
    </lineage>
</organism>
<feature type="compositionally biased region" description="Basic and acidic residues" evidence="1">
    <location>
        <begin position="23"/>
        <end position="46"/>
    </location>
</feature>
<accession>A0A917ULZ5</accession>
<protein>
    <submittedName>
        <fullName evidence="2">Uncharacterized protein</fullName>
    </submittedName>
</protein>
<gene>
    <name evidence="2" type="ORF">GCM10012282_75920</name>
</gene>